<comment type="caution">
    <text evidence="2">The sequence shown here is derived from an EMBL/GenBank/DDBJ whole genome shotgun (WGS) entry which is preliminary data.</text>
</comment>
<sequence>MDGFRLRYEPAVTTNNNHPFQDVVRFGMCRPSLVRQSRRRDWTNNGMDLRSENQGKRRMRSD</sequence>
<gene>
    <name evidence="2" type="ORF">RE6C_01308</name>
</gene>
<evidence type="ECO:0000256" key="1">
    <source>
        <dbReference type="SAM" id="MobiDB-lite"/>
    </source>
</evidence>
<accession>M2ALJ3</accession>
<proteinExistence type="predicted"/>
<name>M2ALJ3_9BACT</name>
<keyword evidence="3" id="KW-1185">Reference proteome</keyword>
<dbReference type="EMBL" id="ANMO01000074">
    <property type="protein sequence ID" value="EMB17970.1"/>
    <property type="molecule type" value="Genomic_DNA"/>
</dbReference>
<feature type="compositionally biased region" description="Basic and acidic residues" evidence="1">
    <location>
        <begin position="49"/>
        <end position="62"/>
    </location>
</feature>
<dbReference type="Proteomes" id="UP000011529">
    <property type="component" value="Unassembled WGS sequence"/>
</dbReference>
<reference evidence="2" key="2">
    <citation type="journal article" date="2013" name="Mar. Genomics">
        <title>Expression of sulfatases in Rhodopirellula baltica and the diversity of sulfatases in the genus Rhodopirellula.</title>
        <authorList>
            <person name="Wegner C.E."/>
            <person name="Richter-Heitmann T."/>
            <person name="Klindworth A."/>
            <person name="Klockow C."/>
            <person name="Richter M."/>
            <person name="Achstetter T."/>
            <person name="Glockner F.O."/>
            <person name="Harder J."/>
        </authorList>
    </citation>
    <scope>NUCLEOTIDE SEQUENCE [LARGE SCALE GENOMIC DNA]</scope>
    <source>
        <strain evidence="2">6C</strain>
    </source>
</reference>
<evidence type="ECO:0000313" key="3">
    <source>
        <dbReference type="Proteomes" id="UP000011529"/>
    </source>
</evidence>
<dbReference type="AlphaFoldDB" id="M2ALJ3"/>
<feature type="region of interest" description="Disordered" evidence="1">
    <location>
        <begin position="37"/>
        <end position="62"/>
    </location>
</feature>
<evidence type="ECO:0000313" key="2">
    <source>
        <dbReference type="EMBL" id="EMB17970.1"/>
    </source>
</evidence>
<protein>
    <submittedName>
        <fullName evidence="2">Uncharacterized protein</fullName>
    </submittedName>
</protein>
<reference evidence="2" key="1">
    <citation type="submission" date="2012-11" db="EMBL/GenBank/DDBJ databases">
        <title>Permanent draft genomes of Rhodopirellula europaea strain SH398 and 6C.</title>
        <authorList>
            <person name="Richter M."/>
            <person name="Richter-Heitmann T."/>
            <person name="Frank C."/>
            <person name="Harder J."/>
            <person name="Glockner F.O."/>
        </authorList>
    </citation>
    <scope>NUCLEOTIDE SEQUENCE</scope>
    <source>
        <strain evidence="2">6C</strain>
    </source>
</reference>
<organism evidence="2 3">
    <name type="scientific">Rhodopirellula europaea 6C</name>
    <dbReference type="NCBI Taxonomy" id="1263867"/>
    <lineage>
        <taxon>Bacteria</taxon>
        <taxon>Pseudomonadati</taxon>
        <taxon>Planctomycetota</taxon>
        <taxon>Planctomycetia</taxon>
        <taxon>Pirellulales</taxon>
        <taxon>Pirellulaceae</taxon>
        <taxon>Rhodopirellula</taxon>
    </lineage>
</organism>